<feature type="region of interest" description="Disordered" evidence="2">
    <location>
        <begin position="645"/>
        <end position="695"/>
    </location>
</feature>
<feature type="region of interest" description="Disordered" evidence="2">
    <location>
        <begin position="210"/>
        <end position="329"/>
    </location>
</feature>
<sequence>MSPAKAAQQRVLAKRGSKIPRSKTPPQGLGLTIRKIIGLVTRPLGGDYFSEPTPLLLDVDFHETGEQEESAKEDEQTPIQTEEYIDDDAIVEIEAPETPDTSVMRLRRSLRVSKQTRAHLRAERLQNKKNRLEGGTVSPAVATPNSRRRTSKNSAQNRSASVIKRKFQTFEGTSTSRDPETPLRRAAGSNAVKIGSGIKLAAEEFVSLSSGEDIGASSPPRRPGSLKDVSRETSERVIDAPSTNSMPQDATLQSIARTLTPRRTLTSTPTKQSDTPDNKDKKIVQKRRAYKKYLRTNKRLSINPSSPSDTEESEHERSLAGGSPKNKPQVAELLEDGSKIFESYNTKMMNELMGQQSFIENLEVIEEPSVSSESKITHLKYSVDVETDDHKPGILRSSLQNHENANIVENESQVAIKLSELSLDRQPPPNSAESNSNESVSPVLAETQFFSAQPATLLFVDSNEDGVNVVDDIEELQRSKDTSDSIEFNIRNINESQLSSEALPSKSDSFSISQPIDSLAESAPSASAKHINDRQRLSSDVISNFNGSSLQGPRNTKKHRHTNIDDPKRRCDEETRQAELIDKLLLAEEKNLAYRQELKLVKEKLQSMEERLSEAVLRVSKDLVAYGVDESDTAVQDDEYLREPSAKRSKLNKKRQKGSERKLNRQKSRDTARGASTDRQIADDHTTGETEEVRDQEQEMINAMEPLEDLDDIIFYSAPQTPTGGLSQKPSASNSSRAERLRQRRKAKTEVAADGKASGSEYEPESKAEESETQQEREPIVQLKYIIPPACREMDQALHDAKPIHPLHQLPWNYVNRVFEPPLPALNQSSKDTATGSPVPSKRRKKNGTSKAKSSAKVTLQRAQQESAVIEAEREESSTIGSEPLTRAPEREQSSTTGSEPLRRASDIEQSAMNTKIVQNKQRSLDEFINRTNQTTQQPYELRHHETSTDQVIAVSRPNELEPGVKVELSQTSSRRGTRQVESDLHQTAPIVSLSCAPILNLVKPHLDPLMGSESDPESSEEEADLNSNKPASQTRLKQQEPQNTPSPSPSQYVFKREETTSPVCSQDSANSNVLTKEPLAGTSTFLETSTQLSSTNPATDLHENVTSTASSSRQNITSLSEWPSDNIQPNNSASEIVIPNSSQSSRHPQKSMIETGIQSQEINSSAEDPPPHDRNFRPPVQRKIKK</sequence>
<feature type="compositionally biased region" description="Basic and acidic residues" evidence="2">
    <location>
        <begin position="123"/>
        <end position="132"/>
    </location>
</feature>
<accession>A0AAX4H6T9</accession>
<dbReference type="EMBL" id="CP138895">
    <property type="protein sequence ID" value="WPK24280.1"/>
    <property type="molecule type" value="Genomic_DNA"/>
</dbReference>
<proteinExistence type="predicted"/>
<feature type="region of interest" description="Disordered" evidence="2">
    <location>
        <begin position="543"/>
        <end position="569"/>
    </location>
</feature>
<feature type="compositionally biased region" description="Polar residues" evidence="2">
    <location>
        <begin position="1090"/>
        <end position="1147"/>
    </location>
</feature>
<feature type="compositionally biased region" description="Basic and acidic residues" evidence="2">
    <location>
        <begin position="657"/>
        <end position="672"/>
    </location>
</feature>
<feature type="compositionally biased region" description="Basic residues" evidence="2">
    <location>
        <begin position="12"/>
        <end position="21"/>
    </location>
</feature>
<feature type="compositionally biased region" description="Basic and acidic residues" evidence="2">
    <location>
        <begin position="680"/>
        <end position="695"/>
    </location>
</feature>
<gene>
    <name evidence="3" type="ORF">PUMCH_001547</name>
</gene>
<evidence type="ECO:0000256" key="1">
    <source>
        <dbReference type="SAM" id="Coils"/>
    </source>
</evidence>
<feature type="compositionally biased region" description="Basic and acidic residues" evidence="2">
    <location>
        <begin position="274"/>
        <end position="283"/>
    </location>
</feature>
<feature type="compositionally biased region" description="Basic and acidic residues" evidence="2">
    <location>
        <begin position="764"/>
        <end position="779"/>
    </location>
</feature>
<feature type="region of interest" description="Disordered" evidence="2">
    <location>
        <begin position="959"/>
        <end position="984"/>
    </location>
</feature>
<feature type="region of interest" description="Disordered" evidence="2">
    <location>
        <begin position="1"/>
        <end position="27"/>
    </location>
</feature>
<feature type="compositionally biased region" description="Polar residues" evidence="2">
    <location>
        <begin position="826"/>
        <end position="838"/>
    </location>
</feature>
<feature type="compositionally biased region" description="Polar residues" evidence="2">
    <location>
        <begin position="849"/>
        <end position="867"/>
    </location>
</feature>
<reference evidence="3 4" key="1">
    <citation type="submission" date="2023-10" db="EMBL/GenBank/DDBJ databases">
        <title>Draft Genome Sequence of Candida saopaulonensis from a very Premature Infant with Sepsis.</title>
        <authorList>
            <person name="Ning Y."/>
            <person name="Dai R."/>
            <person name="Xiao M."/>
            <person name="Xu Y."/>
            <person name="Yan Q."/>
            <person name="Zhang L."/>
        </authorList>
    </citation>
    <scope>NUCLEOTIDE SEQUENCE [LARGE SCALE GENOMIC DNA]</scope>
    <source>
        <strain evidence="3 4">19XY460</strain>
    </source>
</reference>
<dbReference type="RefSeq" id="XP_062876663.1">
    <property type="nucleotide sequence ID" value="XM_063020593.1"/>
</dbReference>
<dbReference type="AlphaFoldDB" id="A0AAX4H6T9"/>
<feature type="compositionally biased region" description="Polar residues" evidence="2">
    <location>
        <begin position="241"/>
        <end position="256"/>
    </location>
</feature>
<feature type="compositionally biased region" description="Polar residues" evidence="2">
    <location>
        <begin position="543"/>
        <end position="554"/>
    </location>
</feature>
<feature type="compositionally biased region" description="Polar residues" evidence="2">
    <location>
        <begin position="1026"/>
        <end position="1052"/>
    </location>
</feature>
<feature type="region of interest" description="Disordered" evidence="2">
    <location>
        <begin position="717"/>
        <end position="781"/>
    </location>
</feature>
<feature type="compositionally biased region" description="Basic and acidic residues" evidence="2">
    <location>
        <begin position="228"/>
        <end position="238"/>
    </location>
</feature>
<feature type="region of interest" description="Disordered" evidence="2">
    <location>
        <begin position="123"/>
        <end position="188"/>
    </location>
</feature>
<keyword evidence="4" id="KW-1185">Reference proteome</keyword>
<feature type="compositionally biased region" description="Polar residues" evidence="2">
    <location>
        <begin position="299"/>
        <end position="308"/>
    </location>
</feature>
<feature type="compositionally biased region" description="Basic residues" evidence="2">
    <location>
        <begin position="647"/>
        <end position="656"/>
    </location>
</feature>
<keyword evidence="1" id="KW-0175">Coiled coil</keyword>
<dbReference type="KEGG" id="asau:88172612"/>
<feature type="compositionally biased region" description="Polar residues" evidence="2">
    <location>
        <begin position="1157"/>
        <end position="1167"/>
    </location>
</feature>
<feature type="region of interest" description="Disordered" evidence="2">
    <location>
        <begin position="824"/>
        <end position="914"/>
    </location>
</feature>
<evidence type="ECO:0000313" key="3">
    <source>
        <dbReference type="EMBL" id="WPK24280.1"/>
    </source>
</evidence>
<evidence type="ECO:0000256" key="2">
    <source>
        <dbReference type="SAM" id="MobiDB-lite"/>
    </source>
</evidence>
<feature type="compositionally biased region" description="Basic residues" evidence="2">
    <location>
        <begin position="284"/>
        <end position="298"/>
    </location>
</feature>
<name>A0AAX4H6T9_9ASCO</name>
<feature type="compositionally biased region" description="Acidic residues" evidence="2">
    <location>
        <begin position="1015"/>
        <end position="1025"/>
    </location>
</feature>
<dbReference type="GeneID" id="88172612"/>
<feature type="coiled-coil region" evidence="1">
    <location>
        <begin position="584"/>
        <end position="618"/>
    </location>
</feature>
<organism evidence="3 4">
    <name type="scientific">Australozyma saopauloensis</name>
    <dbReference type="NCBI Taxonomy" id="291208"/>
    <lineage>
        <taxon>Eukaryota</taxon>
        <taxon>Fungi</taxon>
        <taxon>Dikarya</taxon>
        <taxon>Ascomycota</taxon>
        <taxon>Saccharomycotina</taxon>
        <taxon>Pichiomycetes</taxon>
        <taxon>Metschnikowiaceae</taxon>
        <taxon>Australozyma</taxon>
    </lineage>
</organism>
<feature type="compositionally biased region" description="Polar residues" evidence="2">
    <location>
        <begin position="718"/>
        <end position="736"/>
    </location>
</feature>
<feature type="region of interest" description="Disordered" evidence="2">
    <location>
        <begin position="1008"/>
        <end position="1073"/>
    </location>
</feature>
<dbReference type="Proteomes" id="UP001338582">
    <property type="component" value="Chromosome 2"/>
</dbReference>
<feature type="compositionally biased region" description="Polar residues" evidence="2">
    <location>
        <begin position="1061"/>
        <end position="1073"/>
    </location>
</feature>
<protein>
    <submittedName>
        <fullName evidence="3">Uncharacterized protein</fullName>
    </submittedName>
</protein>
<feature type="compositionally biased region" description="Low complexity" evidence="2">
    <location>
        <begin position="257"/>
        <end position="270"/>
    </location>
</feature>
<feature type="region of interest" description="Disordered" evidence="2">
    <location>
        <begin position="1090"/>
        <end position="1187"/>
    </location>
</feature>
<evidence type="ECO:0000313" key="4">
    <source>
        <dbReference type="Proteomes" id="UP001338582"/>
    </source>
</evidence>